<sequence>MSAQENEDLVAAEYVLGLTDDATRQSLDKRLNEDAAFAAEVLRWQKAFSGPDRITPSVAPAPGVWQRIERDLSRAASTASAPRTSAHPGFWLGWGLAAALAGFLIVSYVTRPDVTPALQPVAVLSGAQPDAQFVVSLDKSASLIEVSALNITLPADKNFELWLIKGSAAPQSLGLIARREGNAFKLPAGALDNQTVLAVSLEPLGGSKQAGPSGPVVFQGRVTLL</sequence>
<feature type="domain" description="Anti-sigma K factor RskA C-terminal" evidence="2">
    <location>
        <begin position="95"/>
        <end position="216"/>
    </location>
</feature>
<feature type="transmembrane region" description="Helical" evidence="1">
    <location>
        <begin position="90"/>
        <end position="109"/>
    </location>
</feature>
<keyword evidence="4" id="KW-1185">Reference proteome</keyword>
<accession>A0A506QKJ9</accession>
<dbReference type="GO" id="GO:0016989">
    <property type="term" value="F:sigma factor antagonist activity"/>
    <property type="evidence" value="ECO:0007669"/>
    <property type="project" value="TreeGrafter"/>
</dbReference>
<keyword evidence="1" id="KW-0812">Transmembrane</keyword>
<organism evidence="3 4">
    <name type="scientific">Pantoea deleyi</name>
    <dbReference type="NCBI Taxonomy" id="470932"/>
    <lineage>
        <taxon>Bacteria</taxon>
        <taxon>Pseudomonadati</taxon>
        <taxon>Pseudomonadota</taxon>
        <taxon>Gammaproteobacteria</taxon>
        <taxon>Enterobacterales</taxon>
        <taxon>Erwiniaceae</taxon>
        <taxon>Pantoea</taxon>
    </lineage>
</organism>
<dbReference type="PANTHER" id="PTHR37461">
    <property type="entry name" value="ANTI-SIGMA-K FACTOR RSKA"/>
    <property type="match status" value="1"/>
</dbReference>
<dbReference type="InterPro" id="IPR051474">
    <property type="entry name" value="Anti-sigma-K/W_factor"/>
</dbReference>
<evidence type="ECO:0000313" key="3">
    <source>
        <dbReference type="EMBL" id="TPV45598.1"/>
    </source>
</evidence>
<protein>
    <submittedName>
        <fullName evidence="3">Anti-sigma factor</fullName>
    </submittedName>
</protein>
<dbReference type="InterPro" id="IPR018764">
    <property type="entry name" value="RskA_C"/>
</dbReference>
<keyword evidence="1" id="KW-1133">Transmembrane helix</keyword>
<dbReference type="OrthoDB" id="5298046at2"/>
<dbReference type="Pfam" id="PF10099">
    <property type="entry name" value="RskA_C"/>
    <property type="match status" value="1"/>
</dbReference>
<proteinExistence type="predicted"/>
<evidence type="ECO:0000259" key="2">
    <source>
        <dbReference type="Pfam" id="PF10099"/>
    </source>
</evidence>
<gene>
    <name evidence="3" type="ORF">FJW01_04890</name>
</gene>
<dbReference type="EMBL" id="VHJA01000037">
    <property type="protein sequence ID" value="TPV45598.1"/>
    <property type="molecule type" value="Genomic_DNA"/>
</dbReference>
<dbReference type="AlphaFoldDB" id="A0A506QKJ9"/>
<dbReference type="GO" id="GO:0006417">
    <property type="term" value="P:regulation of translation"/>
    <property type="evidence" value="ECO:0007669"/>
    <property type="project" value="TreeGrafter"/>
</dbReference>
<reference evidence="3 4" key="1">
    <citation type="submission" date="2019-06" db="EMBL/GenBank/DDBJ databases">
        <title>Taxogenomics and systematics of the genus Pantoea.</title>
        <authorList>
            <person name="Tambong J.T."/>
        </authorList>
    </citation>
    <scope>NUCLEOTIDE SEQUENCE [LARGE SCALE GENOMIC DNA]</scope>
    <source>
        <strain evidence="3 4">LMG 24200</strain>
    </source>
</reference>
<name>A0A506QKJ9_9GAMM</name>
<dbReference type="RefSeq" id="WP_140916924.1">
    <property type="nucleotide sequence ID" value="NZ_CP071407.1"/>
</dbReference>
<keyword evidence="1" id="KW-0472">Membrane</keyword>
<evidence type="ECO:0000313" key="4">
    <source>
        <dbReference type="Proteomes" id="UP000317747"/>
    </source>
</evidence>
<comment type="caution">
    <text evidence="3">The sequence shown here is derived from an EMBL/GenBank/DDBJ whole genome shotgun (WGS) entry which is preliminary data.</text>
</comment>
<dbReference type="PANTHER" id="PTHR37461:SF1">
    <property type="entry name" value="ANTI-SIGMA-K FACTOR RSKA"/>
    <property type="match status" value="1"/>
</dbReference>
<dbReference type="GO" id="GO:0005886">
    <property type="term" value="C:plasma membrane"/>
    <property type="evidence" value="ECO:0007669"/>
    <property type="project" value="InterPro"/>
</dbReference>
<dbReference type="Proteomes" id="UP000317747">
    <property type="component" value="Unassembled WGS sequence"/>
</dbReference>
<evidence type="ECO:0000256" key="1">
    <source>
        <dbReference type="SAM" id="Phobius"/>
    </source>
</evidence>